<keyword evidence="10" id="KW-1185">Reference proteome</keyword>
<dbReference type="Pfam" id="PF01012">
    <property type="entry name" value="ETF"/>
    <property type="match status" value="1"/>
</dbReference>
<evidence type="ECO:0000256" key="3">
    <source>
        <dbReference type="ARBA" id="ARBA00011355"/>
    </source>
</evidence>
<proteinExistence type="inferred from homology"/>
<dbReference type="PANTHER" id="PTHR21294">
    <property type="entry name" value="ELECTRON TRANSFER FLAVOPROTEIN BETA-SUBUNIT"/>
    <property type="match status" value="1"/>
</dbReference>
<organism evidence="9 10">
    <name type="scientific">Lipingzhangella rawalii</name>
    <dbReference type="NCBI Taxonomy" id="2055835"/>
    <lineage>
        <taxon>Bacteria</taxon>
        <taxon>Bacillati</taxon>
        <taxon>Actinomycetota</taxon>
        <taxon>Actinomycetes</taxon>
        <taxon>Streptosporangiales</taxon>
        <taxon>Nocardiopsidaceae</taxon>
        <taxon>Lipingzhangella</taxon>
    </lineage>
</organism>
<evidence type="ECO:0000256" key="4">
    <source>
        <dbReference type="ARBA" id="ARBA00016797"/>
    </source>
</evidence>
<gene>
    <name evidence="9" type="ORF">RIF23_17170</name>
</gene>
<name>A0ABU2H9Q7_9ACTN</name>
<dbReference type="InterPro" id="IPR033948">
    <property type="entry name" value="ETF_beta_N"/>
</dbReference>
<keyword evidence="6" id="KW-0249">Electron transport</keyword>
<evidence type="ECO:0000256" key="7">
    <source>
        <dbReference type="ARBA" id="ARBA00025649"/>
    </source>
</evidence>
<dbReference type="EMBL" id="JAVLVT010000009">
    <property type="protein sequence ID" value="MDS1272023.1"/>
    <property type="molecule type" value="Genomic_DNA"/>
</dbReference>
<accession>A0ABU2H9Q7</accession>
<feature type="domain" description="Electron transfer flavoprotein alpha/beta-subunit N-terminal" evidence="8">
    <location>
        <begin position="23"/>
        <end position="212"/>
    </location>
</feature>
<dbReference type="InterPro" id="IPR014730">
    <property type="entry name" value="ETF_a/b_N"/>
</dbReference>
<comment type="cofactor">
    <cofactor evidence="1">
        <name>FAD</name>
        <dbReference type="ChEBI" id="CHEBI:57692"/>
    </cofactor>
</comment>
<dbReference type="PIRSF" id="PIRSF000090">
    <property type="entry name" value="Beta-ETF"/>
    <property type="match status" value="1"/>
</dbReference>
<dbReference type="SMART" id="SM00893">
    <property type="entry name" value="ETF"/>
    <property type="match status" value="1"/>
</dbReference>
<evidence type="ECO:0000256" key="2">
    <source>
        <dbReference type="ARBA" id="ARBA00007557"/>
    </source>
</evidence>
<evidence type="ECO:0000256" key="6">
    <source>
        <dbReference type="ARBA" id="ARBA00022982"/>
    </source>
</evidence>
<comment type="caution">
    <text evidence="9">The sequence shown here is derived from an EMBL/GenBank/DDBJ whole genome shotgun (WGS) entry which is preliminary data.</text>
</comment>
<dbReference type="CDD" id="cd01714">
    <property type="entry name" value="ETF_beta"/>
    <property type="match status" value="1"/>
</dbReference>
<evidence type="ECO:0000256" key="1">
    <source>
        <dbReference type="ARBA" id="ARBA00001974"/>
    </source>
</evidence>
<dbReference type="Gene3D" id="3.40.50.620">
    <property type="entry name" value="HUPs"/>
    <property type="match status" value="1"/>
</dbReference>
<dbReference type="Proteomes" id="UP001250214">
    <property type="component" value="Unassembled WGS sequence"/>
</dbReference>
<evidence type="ECO:0000313" key="10">
    <source>
        <dbReference type="Proteomes" id="UP001250214"/>
    </source>
</evidence>
<evidence type="ECO:0000313" key="9">
    <source>
        <dbReference type="EMBL" id="MDS1272023.1"/>
    </source>
</evidence>
<keyword evidence="5" id="KW-0813">Transport</keyword>
<comment type="function">
    <text evidence="7">The electron transfer flavoprotein serves as a specific electron acceptor for other dehydrogenases. It transfers the electrons to the main respiratory chain via ETF-ubiquinone oxidoreductase (ETF dehydrogenase).</text>
</comment>
<comment type="subunit">
    <text evidence="3">Heterodimer of an alpha and a beta subunit.</text>
</comment>
<dbReference type="InterPro" id="IPR012255">
    <property type="entry name" value="ETF_b"/>
</dbReference>
<evidence type="ECO:0000259" key="8">
    <source>
        <dbReference type="SMART" id="SM00893"/>
    </source>
</evidence>
<sequence>MNIVVLVKQVPDTATERKLNPADHTLDRAGSDGVINELCEYAIEEALLQREKHGGEVTVVSMGPDQATDSIRKALSMGADKAVHLNDEALHGSDALQTAYALAQTLSTVSYDLVILGSESTDARTGVLGAALAEYLGVPQLTQASKVDIEDGTATIRRTTDYGYDVVTASLPAVVSVVEKINEPRYPSFKLIMQAKKKPVEKLDLAAAGISAEKVGLANAATEVTDAAPAPPRAAGTVVKDEGDGGVKIAEFLAEKKFV</sequence>
<dbReference type="InterPro" id="IPR014729">
    <property type="entry name" value="Rossmann-like_a/b/a_fold"/>
</dbReference>
<evidence type="ECO:0000256" key="5">
    <source>
        <dbReference type="ARBA" id="ARBA00022448"/>
    </source>
</evidence>
<reference evidence="10" key="1">
    <citation type="submission" date="2023-07" db="EMBL/GenBank/DDBJ databases">
        <title>Novel species in the genus Lipingzhangella isolated from Sambhar Salt Lake.</title>
        <authorList>
            <person name="Jiya N."/>
            <person name="Kajale S."/>
            <person name="Sharma A."/>
        </authorList>
    </citation>
    <scope>NUCLEOTIDE SEQUENCE [LARGE SCALE GENOMIC DNA]</scope>
    <source>
        <strain evidence="10">LS1_29</strain>
    </source>
</reference>
<protein>
    <recommendedName>
        <fullName evidence="4">Electron transfer flavoprotein subunit beta</fullName>
    </recommendedName>
</protein>
<comment type="similarity">
    <text evidence="2">Belongs to the ETF beta-subunit/FixA family.</text>
</comment>
<dbReference type="SUPFAM" id="SSF52402">
    <property type="entry name" value="Adenine nucleotide alpha hydrolases-like"/>
    <property type="match status" value="1"/>
</dbReference>
<dbReference type="PANTHER" id="PTHR21294:SF8">
    <property type="entry name" value="ELECTRON TRANSFER FLAVOPROTEIN SUBUNIT BETA"/>
    <property type="match status" value="1"/>
</dbReference>
<dbReference type="RefSeq" id="WP_310913579.1">
    <property type="nucleotide sequence ID" value="NZ_JAVLVT010000009.1"/>
</dbReference>